<sequence length="617" mass="68799">MRLTNNEKGYSLLLTMFVFILFTVLAMALLTATLTGSKRNQTSEHNIQAQELAMMGIDHLTNQINKDLKKGLGENGLTQDQFKSILETTLNKYKSGVAINTGETGSYEAKITNIDSVKDNSLKKRTTIVSTGIADGKKKSITTKVVFGAQSTLDTLKYTVGAYKSDELSKKCNTNSEYCVKGEGNLFLHGGVSIKGDFKVDGNIITTDRGYAYIRGQQWIPSVLPTASPVEGQKASHIVLKGNVYTFDHNPNYDKHIETTNFNQGTTDKDWVCTGPWFWPKCKYVEKTTDSKYVNTTGDLSKAFSGTLPVITQREPVRDDIQIENQKNVFYFPEGPSVIYAQTSDSSNVKTFYNDLNFKNNYVYPQYKVKGDTSTNEDFEFTGNNYFGNFATKRSLYIRGSKSNFKETKFENGAYIGGNLIIGNTNITEKNDPSDFDKIKLDGPIFVEGNVTIHGVNGQFNTIMYVKKDVTIEYSVINGLNNTGSLIIFAGGDIKIRNNSLYQDNPSNIKGFFYSEKALEMFGVGSNIKIEGGVSARRIVLNAIRGKASKTSFSSDSKKVDDDYYEGQASQLKLPPEKSRLQIIYDPNIMNTYADLKSREPMVISVDPPQITERKLE</sequence>
<dbReference type="EMBL" id="JXLU01000147">
    <property type="protein sequence ID" value="KIO70157.1"/>
    <property type="molecule type" value="Genomic_DNA"/>
</dbReference>
<name>A0A0D0FYZ7_9BACI</name>
<evidence type="ECO:0000256" key="1">
    <source>
        <dbReference type="SAM" id="Phobius"/>
    </source>
</evidence>
<protein>
    <recommendedName>
        <fullName evidence="4">Type 4 fimbrial biogenesis protein PilX N-terminal domain-containing protein</fullName>
    </recommendedName>
</protein>
<organism evidence="2 3">
    <name type="scientific">Caldibacillus thermoamylovorans</name>
    <dbReference type="NCBI Taxonomy" id="35841"/>
    <lineage>
        <taxon>Bacteria</taxon>
        <taxon>Bacillati</taxon>
        <taxon>Bacillota</taxon>
        <taxon>Bacilli</taxon>
        <taxon>Bacillales</taxon>
        <taxon>Bacillaceae</taxon>
        <taxon>Caldibacillus</taxon>
    </lineage>
</organism>
<proteinExistence type="predicted"/>
<dbReference type="Proteomes" id="UP000032076">
    <property type="component" value="Unassembled WGS sequence"/>
</dbReference>
<evidence type="ECO:0000313" key="3">
    <source>
        <dbReference type="Proteomes" id="UP000032076"/>
    </source>
</evidence>
<comment type="caution">
    <text evidence="2">The sequence shown here is derived from an EMBL/GenBank/DDBJ whole genome shotgun (WGS) entry which is preliminary data.</text>
</comment>
<gene>
    <name evidence="2" type="ORF">B4167_0849</name>
</gene>
<reference evidence="2 3" key="1">
    <citation type="submission" date="2015-01" db="EMBL/GenBank/DDBJ databases">
        <title>Draft Genome Sequences of Four Bacillus thermoamylovorans Strains, Isolated From Food Products.</title>
        <authorList>
            <person name="Krawcyk A.O."/>
            <person name="Berendsen E.M."/>
            <person name="Eijlander R.T."/>
            <person name="de Jong A."/>
            <person name="Wells-Bennik M."/>
            <person name="Kuipers O.P."/>
        </authorList>
    </citation>
    <scope>NUCLEOTIDE SEQUENCE [LARGE SCALE GENOMIC DNA]</scope>
    <source>
        <strain evidence="2 3">B4167</strain>
    </source>
</reference>
<feature type="transmembrane region" description="Helical" evidence="1">
    <location>
        <begin position="12"/>
        <end position="34"/>
    </location>
</feature>
<accession>A0A0D0FYZ7</accession>
<keyword evidence="1" id="KW-0812">Transmembrane</keyword>
<evidence type="ECO:0000313" key="2">
    <source>
        <dbReference type="EMBL" id="KIO70157.1"/>
    </source>
</evidence>
<dbReference type="RefSeq" id="WP_041844852.1">
    <property type="nucleotide sequence ID" value="NZ_JXLR01000016.1"/>
</dbReference>
<evidence type="ECO:0008006" key="4">
    <source>
        <dbReference type="Google" id="ProtNLM"/>
    </source>
</evidence>
<keyword evidence="1" id="KW-0472">Membrane</keyword>
<keyword evidence="1" id="KW-1133">Transmembrane helix</keyword>
<dbReference type="OrthoDB" id="2730934at2"/>
<dbReference type="AlphaFoldDB" id="A0A0D0FYZ7"/>